<dbReference type="Proteomes" id="UP000783390">
    <property type="component" value="Unassembled WGS sequence"/>
</dbReference>
<keyword evidence="2" id="KW-1185">Reference proteome</keyword>
<reference evidence="1 2" key="1">
    <citation type="submission" date="2021-03" db="EMBL/GenBank/DDBJ databases">
        <title>Genomic Encyclopedia of Type Strains, Phase IV (KMG-IV): sequencing the most valuable type-strain genomes for metagenomic binning, comparative biology and taxonomic classification.</title>
        <authorList>
            <person name="Goeker M."/>
        </authorList>
    </citation>
    <scope>NUCLEOTIDE SEQUENCE [LARGE SCALE GENOMIC DNA]</scope>
    <source>
        <strain evidence="1 2">DSM 3984</strain>
    </source>
</reference>
<dbReference type="RefSeq" id="WP_209795866.1">
    <property type="nucleotide sequence ID" value="NZ_JAGGJZ010000002.1"/>
</dbReference>
<evidence type="ECO:0000313" key="2">
    <source>
        <dbReference type="Proteomes" id="UP000783390"/>
    </source>
</evidence>
<dbReference type="EMBL" id="JAGGJZ010000002">
    <property type="protein sequence ID" value="MBP1889146.1"/>
    <property type="molecule type" value="Genomic_DNA"/>
</dbReference>
<evidence type="ECO:0000313" key="1">
    <source>
        <dbReference type="EMBL" id="MBP1889146.1"/>
    </source>
</evidence>
<accession>A0ABS4EYS4</accession>
<sequence>MIKKIITKIRIILKISYYRINFKSKIKFGKKVAFRKNFNIIIEGHGSLEIGDNCFLIIAL</sequence>
<gene>
    <name evidence="1" type="ORF">J2Z53_000727</name>
</gene>
<name>A0ABS4EYS4_9CLOT</name>
<proteinExistence type="predicted"/>
<evidence type="ECO:0008006" key="3">
    <source>
        <dbReference type="Google" id="ProtNLM"/>
    </source>
</evidence>
<comment type="caution">
    <text evidence="1">The sequence shown here is derived from an EMBL/GenBank/DDBJ whole genome shotgun (WGS) entry which is preliminary data.</text>
</comment>
<protein>
    <recommendedName>
        <fullName evidence="3">Acetyltransferase</fullName>
    </recommendedName>
</protein>
<organism evidence="1 2">
    <name type="scientific">Clostridium moniliforme</name>
    <dbReference type="NCBI Taxonomy" id="39489"/>
    <lineage>
        <taxon>Bacteria</taxon>
        <taxon>Bacillati</taxon>
        <taxon>Bacillota</taxon>
        <taxon>Clostridia</taxon>
        <taxon>Eubacteriales</taxon>
        <taxon>Clostridiaceae</taxon>
        <taxon>Clostridium</taxon>
    </lineage>
</organism>